<dbReference type="EMBL" id="JBHUHD010000001">
    <property type="protein sequence ID" value="MFD2140109.1"/>
    <property type="molecule type" value="Genomic_DNA"/>
</dbReference>
<protein>
    <submittedName>
        <fullName evidence="1">DUF3108 domain-containing protein</fullName>
    </submittedName>
</protein>
<gene>
    <name evidence="1" type="ORF">ACFSNC_06845</name>
</gene>
<dbReference type="RefSeq" id="WP_246548933.1">
    <property type="nucleotide sequence ID" value="NZ_JAHBGB010000033.1"/>
</dbReference>
<evidence type="ECO:0000313" key="1">
    <source>
        <dbReference type="EMBL" id="MFD2140109.1"/>
    </source>
</evidence>
<reference evidence="2" key="1">
    <citation type="journal article" date="2019" name="Int. J. Syst. Evol. Microbiol.">
        <title>The Global Catalogue of Microorganisms (GCM) 10K type strain sequencing project: providing services to taxonomists for standard genome sequencing and annotation.</title>
        <authorList>
            <consortium name="The Broad Institute Genomics Platform"/>
            <consortium name="The Broad Institute Genome Sequencing Center for Infectious Disease"/>
            <person name="Wu L."/>
            <person name="Ma J."/>
        </authorList>
    </citation>
    <scope>NUCLEOTIDE SEQUENCE [LARGE SCALE GENOMIC DNA]</scope>
    <source>
        <strain evidence="2">CCM 7435</strain>
    </source>
</reference>
<comment type="caution">
    <text evidence="1">The sequence shown here is derived from an EMBL/GenBank/DDBJ whole genome shotgun (WGS) entry which is preliminary data.</text>
</comment>
<keyword evidence="2" id="KW-1185">Reference proteome</keyword>
<dbReference type="Proteomes" id="UP001597299">
    <property type="component" value="Unassembled WGS sequence"/>
</dbReference>
<dbReference type="Pfam" id="PF11306">
    <property type="entry name" value="DUF3108"/>
    <property type="match status" value="1"/>
</dbReference>
<name>A0ABW4YVD4_9HYPH</name>
<organism evidence="1 2">
    <name type="scientific">Ancylobacter oerskovii</name>
    <dbReference type="NCBI Taxonomy" id="459519"/>
    <lineage>
        <taxon>Bacteria</taxon>
        <taxon>Pseudomonadati</taxon>
        <taxon>Pseudomonadota</taxon>
        <taxon>Alphaproteobacteria</taxon>
        <taxon>Hyphomicrobiales</taxon>
        <taxon>Xanthobacteraceae</taxon>
        <taxon>Ancylobacter</taxon>
    </lineage>
</organism>
<proteinExistence type="predicted"/>
<dbReference type="InterPro" id="IPR021457">
    <property type="entry name" value="DUF3108"/>
</dbReference>
<evidence type="ECO:0000313" key="2">
    <source>
        <dbReference type="Proteomes" id="UP001597299"/>
    </source>
</evidence>
<sequence>MPRPVPRFLPLPRLPRHLPRHLPRRLPAFAGSMVAGVIAGLVSGAVPALADGKLEARYKLSLAGLELGRAAFLLEVDEGSYTASGSARLTGVVQAISSGKGSAGARGTVQPGALVPRSFAMEAETEKKAEAIRLSLAGGNVTDAKVEPPVPPADDRVPMGDKDKRGVLDPMTAALFLAPGSGDLMAPKNCERLLPIYDGRQRYDLDLSFERVDQVKAEKGYAGPALVCRIAYKPVAGHRANRTSVKYMSRNKDMYVWLAPVAGTRVLAPFRASVATAIGVAQIEAVSFQTEPMVAKGSGNAPAKAGVQ</sequence>
<accession>A0ABW4YVD4</accession>